<dbReference type="Proteomes" id="UP000380867">
    <property type="component" value="Unassembled WGS sequence"/>
</dbReference>
<dbReference type="InterPro" id="IPR021456">
    <property type="entry name" value="DUF3107"/>
</dbReference>
<dbReference type="OrthoDB" id="3268468at2"/>
<protein>
    <submittedName>
        <fullName evidence="1">DUF3107 domain-containing protein</fullName>
    </submittedName>
</protein>
<evidence type="ECO:0000313" key="2">
    <source>
        <dbReference type="Proteomes" id="UP000380867"/>
    </source>
</evidence>
<accession>A0A5M4FGE3</accession>
<comment type="caution">
    <text evidence="1">The sequence shown here is derived from an EMBL/GenBank/DDBJ whole genome shotgun (WGS) entry which is preliminary data.</text>
</comment>
<evidence type="ECO:0000313" key="1">
    <source>
        <dbReference type="EMBL" id="KAA1398308.1"/>
    </source>
</evidence>
<proteinExistence type="predicted"/>
<sequence>MEVKIGVQHAARELSVATESAPDAVLKALDTALKDDTVFTLTDDKGRTVAVPASKVAYLDFTSDLGRKVGFGLAASEAVTAASK</sequence>
<name>A0A5M4FGE3_9ACTN</name>
<organism evidence="1 2">
    <name type="scientific">Aeromicrobium ginsengisoli</name>
    <dbReference type="NCBI Taxonomy" id="363867"/>
    <lineage>
        <taxon>Bacteria</taxon>
        <taxon>Bacillati</taxon>
        <taxon>Actinomycetota</taxon>
        <taxon>Actinomycetes</taxon>
        <taxon>Propionibacteriales</taxon>
        <taxon>Nocardioidaceae</taxon>
        <taxon>Aeromicrobium</taxon>
    </lineage>
</organism>
<dbReference type="AlphaFoldDB" id="A0A5M4FGE3"/>
<gene>
    <name evidence="1" type="ORF">ESP70_009465</name>
</gene>
<dbReference type="EMBL" id="SDPQ02000002">
    <property type="protein sequence ID" value="KAA1398308.1"/>
    <property type="molecule type" value="Genomic_DNA"/>
</dbReference>
<reference evidence="1" key="1">
    <citation type="submission" date="2019-09" db="EMBL/GenBank/DDBJ databases">
        <authorList>
            <person name="Li J."/>
        </authorList>
    </citation>
    <scope>NUCLEOTIDE SEQUENCE [LARGE SCALE GENOMIC DNA]</scope>
    <source>
        <strain evidence="1">JCM 14732</strain>
    </source>
</reference>
<dbReference type="Pfam" id="PF11305">
    <property type="entry name" value="DUF3107"/>
    <property type="match status" value="1"/>
</dbReference>
<keyword evidence="2" id="KW-1185">Reference proteome</keyword>